<dbReference type="PANTHER" id="PTHR33129:SF3">
    <property type="entry name" value="HOT SPOT (RHS) PROTEIN, PUTATIVE-RELATED"/>
    <property type="match status" value="1"/>
</dbReference>
<dbReference type="VEuPathDB" id="TriTrypDB:TRSC58_07193"/>
<dbReference type="InterPro" id="IPR046836">
    <property type="entry name" value="RHS_C"/>
</dbReference>
<dbReference type="RefSeq" id="XP_029233019.1">
    <property type="nucleotide sequence ID" value="XM_029387140.1"/>
</dbReference>
<evidence type="ECO:0000256" key="1">
    <source>
        <dbReference type="SAM" id="MobiDB-lite"/>
    </source>
</evidence>
<evidence type="ECO:0000259" key="3">
    <source>
        <dbReference type="Pfam" id="PF20445"/>
    </source>
</evidence>
<gene>
    <name evidence="4" type="ORF">TraAM80_10526</name>
</gene>
<dbReference type="InterPro" id="IPR052980">
    <property type="entry name" value="Crinkler_effector"/>
</dbReference>
<evidence type="ECO:0000313" key="4">
    <source>
        <dbReference type="EMBL" id="RNE94881.1"/>
    </source>
</evidence>
<dbReference type="InterPro" id="IPR046835">
    <property type="entry name" value="RHS_N"/>
</dbReference>
<evidence type="ECO:0000259" key="2">
    <source>
        <dbReference type="Pfam" id="PF07999"/>
    </source>
</evidence>
<accession>A0A422MNU9</accession>
<dbReference type="GeneID" id="40334459"/>
<feature type="region of interest" description="Disordered" evidence="1">
    <location>
        <begin position="1"/>
        <end position="36"/>
    </location>
</feature>
<dbReference type="EMBL" id="MKGL01001028">
    <property type="protein sequence ID" value="RNE94881.1"/>
    <property type="molecule type" value="Genomic_DNA"/>
</dbReference>
<comment type="caution">
    <text evidence="4">The sequence shown here is derived from an EMBL/GenBank/DDBJ whole genome shotgun (WGS) entry which is preliminary data.</text>
</comment>
<dbReference type="Proteomes" id="UP000283634">
    <property type="component" value="Unassembled WGS sequence"/>
</dbReference>
<feature type="domain" description="Retrotransposon hot spot protein,C-terminal" evidence="2">
    <location>
        <begin position="169"/>
        <end position="466"/>
    </location>
</feature>
<keyword evidence="5" id="KW-1185">Reference proteome</keyword>
<sequence length="587" mass="67235">MCRREEDVVPGSGLSRDSDGPSARRRRVEGREREEEERGRRPRLEVLYESVFDATWSHVVGFPEGEENNMVVRMEVREGQRPQELLWEYTQTVRTFLLVGGEEQFCPPCPKHMILSFEKRWPYSLEHAVPVSDCHINIEVHRVWKIVEGDLKGVFPPPERDAPKMRRHLLVGTPGVGKSMAAGSYLLHQLLHYDGTKLHVVVFCFGRDFAYLFDKRTRTVTIYKGESNIRGAMVNLAGSGMKGYIIIDMARQFNEPSNDFVPSPEWGIIMLSSPNENNFKQWAEQAGSIKIIINCPDENDVKAMCAWETPNTTEEEQAEYWRRMHMHTHDVGPIPRCIFDDNKYKNRVEEIKDILAGIDASNAKHYNMIGGMEEWPSNDASHKLVKVVRAIRQRGLEGFVNMPVCFSIGSKLIGRLLEVDEENGIIFRLLKYRKVLLPELLGRCTLHAFLRRGFVENIMPGLNELPPPGRRQRQRCVQQSNPEKHPSRLVALIALGHTPPMLDVQYKVLYVPKSRSFLLVDAFFFVGAPRRTMVAVQVRRRGLSMAPEPARWCSSTIFHGVILMTGKRLRKACRGGLFTCSMRAVRQ</sequence>
<reference evidence="4 5" key="1">
    <citation type="journal article" date="2018" name="BMC Genomics">
        <title>Genomic comparison of Trypanosoma conorhini and Trypanosoma rangeli to Trypanosoma cruzi strains of high and low virulence.</title>
        <authorList>
            <person name="Bradwell K.R."/>
            <person name="Koparde V.N."/>
            <person name="Matveyev A.V."/>
            <person name="Serrano M.G."/>
            <person name="Alves J.M."/>
            <person name="Parikh H."/>
            <person name="Huang B."/>
            <person name="Lee V."/>
            <person name="Espinosa-Alvarez O."/>
            <person name="Ortiz P.A."/>
            <person name="Costa-Martins A.G."/>
            <person name="Teixeira M.M."/>
            <person name="Buck G.A."/>
        </authorList>
    </citation>
    <scope>NUCLEOTIDE SEQUENCE [LARGE SCALE GENOMIC DNA]</scope>
    <source>
        <strain evidence="4 5">AM80</strain>
    </source>
</reference>
<feature type="domain" description="Retrotransposon hot spot protein N-terminal" evidence="3">
    <location>
        <begin position="48"/>
        <end position="155"/>
    </location>
</feature>
<organism evidence="4 5">
    <name type="scientific">Trypanosoma rangeli</name>
    <dbReference type="NCBI Taxonomy" id="5698"/>
    <lineage>
        <taxon>Eukaryota</taxon>
        <taxon>Discoba</taxon>
        <taxon>Euglenozoa</taxon>
        <taxon>Kinetoplastea</taxon>
        <taxon>Metakinetoplastina</taxon>
        <taxon>Trypanosomatida</taxon>
        <taxon>Trypanosomatidae</taxon>
        <taxon>Trypanosoma</taxon>
        <taxon>Herpetosoma</taxon>
    </lineage>
</organism>
<protein>
    <submittedName>
        <fullName evidence="4">Retrotransposon hot spot (RHS) protein</fullName>
    </submittedName>
</protein>
<name>A0A422MNU9_TRYRA</name>
<dbReference type="NCBIfam" id="TIGR01631">
    <property type="entry name" value="Trypano_RHS"/>
    <property type="match status" value="1"/>
</dbReference>
<dbReference type="PANTHER" id="PTHR33129">
    <property type="entry name" value="PROTEIN KINASE DOMAIN-CONTAINING PROTEIN-RELATED"/>
    <property type="match status" value="1"/>
</dbReference>
<dbReference type="OMA" id="HINIEVH"/>
<proteinExistence type="predicted"/>
<evidence type="ECO:0000313" key="5">
    <source>
        <dbReference type="Proteomes" id="UP000283634"/>
    </source>
</evidence>
<dbReference type="InterPro" id="IPR006518">
    <property type="entry name" value="Trypano_RHS"/>
</dbReference>
<dbReference type="Pfam" id="PF07999">
    <property type="entry name" value="RHSP"/>
    <property type="match status" value="1"/>
</dbReference>
<dbReference type="Pfam" id="PF20445">
    <property type="entry name" value="RHS_N"/>
    <property type="match status" value="1"/>
</dbReference>
<dbReference type="AlphaFoldDB" id="A0A422MNU9"/>